<evidence type="ECO:0000313" key="9">
    <source>
        <dbReference type="EMBL" id="MXP48284.1"/>
    </source>
</evidence>
<feature type="transmembrane region" description="Helical" evidence="7">
    <location>
        <begin position="269"/>
        <end position="286"/>
    </location>
</feature>
<protein>
    <submittedName>
        <fullName evidence="9">FtsX-like permease family protein</fullName>
    </submittedName>
</protein>
<feature type="domain" description="ABC3 transporter permease C-terminal" evidence="8">
    <location>
        <begin position="661"/>
        <end position="777"/>
    </location>
</feature>
<evidence type="ECO:0000259" key="8">
    <source>
        <dbReference type="Pfam" id="PF02687"/>
    </source>
</evidence>
<gene>
    <name evidence="9" type="ORF">GRI43_12885</name>
</gene>
<feature type="transmembrane region" description="Helical" evidence="7">
    <location>
        <begin position="703"/>
        <end position="729"/>
    </location>
</feature>
<comment type="similarity">
    <text evidence="2">Belongs to the ABC-4 integral membrane protein family. LolC/E subfamily.</text>
</comment>
<dbReference type="EMBL" id="WTYP01000002">
    <property type="protein sequence ID" value="MXP48284.1"/>
    <property type="molecule type" value="Genomic_DNA"/>
</dbReference>
<evidence type="ECO:0000256" key="5">
    <source>
        <dbReference type="ARBA" id="ARBA00022989"/>
    </source>
</evidence>
<dbReference type="GO" id="GO:0044874">
    <property type="term" value="P:lipoprotein localization to outer membrane"/>
    <property type="evidence" value="ECO:0007669"/>
    <property type="project" value="TreeGrafter"/>
</dbReference>
<dbReference type="InterPro" id="IPR003838">
    <property type="entry name" value="ABC3_permease_C"/>
</dbReference>
<evidence type="ECO:0000313" key="10">
    <source>
        <dbReference type="Proteomes" id="UP000471435"/>
    </source>
</evidence>
<feature type="transmembrane region" description="Helical" evidence="7">
    <location>
        <begin position="659"/>
        <end position="682"/>
    </location>
</feature>
<reference evidence="9 10" key="1">
    <citation type="submission" date="2019-12" db="EMBL/GenBank/DDBJ databases">
        <title>Genomic-based taxomic classification of the family Erythrobacteraceae.</title>
        <authorList>
            <person name="Xu L."/>
        </authorList>
    </citation>
    <scope>NUCLEOTIDE SEQUENCE [LARGE SCALE GENOMIC DNA]</scope>
    <source>
        <strain evidence="9 10">SW-109</strain>
    </source>
</reference>
<dbReference type="Pfam" id="PF02687">
    <property type="entry name" value="FtsX"/>
    <property type="match status" value="2"/>
</dbReference>
<dbReference type="Proteomes" id="UP000471435">
    <property type="component" value="Unassembled WGS sequence"/>
</dbReference>
<dbReference type="AlphaFoldDB" id="A0A6I4V7M3"/>
<keyword evidence="10" id="KW-1185">Reference proteome</keyword>
<dbReference type="PANTHER" id="PTHR30489:SF0">
    <property type="entry name" value="LIPOPROTEIN-RELEASING SYSTEM TRANSMEMBRANE PROTEIN LOLE"/>
    <property type="match status" value="1"/>
</dbReference>
<proteinExistence type="inferred from homology"/>
<dbReference type="InterPro" id="IPR051447">
    <property type="entry name" value="Lipoprotein-release_system"/>
</dbReference>
<comment type="caution">
    <text evidence="9">The sequence shown here is derived from an EMBL/GenBank/DDBJ whole genome shotgun (WGS) entry which is preliminary data.</text>
</comment>
<organism evidence="9 10">
    <name type="scientific">Pontixanthobacter luteolus</name>
    <dbReference type="NCBI Taxonomy" id="295089"/>
    <lineage>
        <taxon>Bacteria</taxon>
        <taxon>Pseudomonadati</taxon>
        <taxon>Pseudomonadota</taxon>
        <taxon>Alphaproteobacteria</taxon>
        <taxon>Sphingomonadales</taxon>
        <taxon>Erythrobacteraceae</taxon>
        <taxon>Pontixanthobacter</taxon>
    </lineage>
</organism>
<feature type="domain" description="ABC3 transporter permease C-terminal" evidence="8">
    <location>
        <begin position="272"/>
        <end position="388"/>
    </location>
</feature>
<keyword evidence="5 7" id="KW-1133">Transmembrane helix</keyword>
<feature type="transmembrane region" description="Helical" evidence="7">
    <location>
        <begin position="434"/>
        <end position="454"/>
    </location>
</feature>
<dbReference type="OrthoDB" id="5137249at2"/>
<evidence type="ECO:0000256" key="2">
    <source>
        <dbReference type="ARBA" id="ARBA00005236"/>
    </source>
</evidence>
<evidence type="ECO:0000256" key="6">
    <source>
        <dbReference type="ARBA" id="ARBA00023136"/>
    </source>
</evidence>
<keyword evidence="3" id="KW-1003">Cell membrane</keyword>
<dbReference type="GO" id="GO:0098797">
    <property type="term" value="C:plasma membrane protein complex"/>
    <property type="evidence" value="ECO:0007669"/>
    <property type="project" value="TreeGrafter"/>
</dbReference>
<accession>A0A6I4V7M3</accession>
<dbReference type="PANTHER" id="PTHR30489">
    <property type="entry name" value="LIPOPROTEIN-RELEASING SYSTEM TRANSMEMBRANE PROTEIN LOLE"/>
    <property type="match status" value="1"/>
</dbReference>
<feature type="transmembrane region" description="Helical" evidence="7">
    <location>
        <begin position="317"/>
        <end position="337"/>
    </location>
</feature>
<feature type="transmembrane region" description="Helical" evidence="7">
    <location>
        <begin position="357"/>
        <end position="378"/>
    </location>
</feature>
<name>A0A6I4V7M3_9SPHN</name>
<dbReference type="RefSeq" id="WP_160731480.1">
    <property type="nucleotide sequence ID" value="NZ_WTYP01000002.1"/>
</dbReference>
<comment type="subcellular location">
    <subcellularLocation>
        <location evidence="1">Cell membrane</location>
        <topology evidence="1">Multi-pass membrane protein</topology>
    </subcellularLocation>
</comment>
<feature type="transmembrane region" description="Helical" evidence="7">
    <location>
        <begin position="749"/>
        <end position="771"/>
    </location>
</feature>
<evidence type="ECO:0000256" key="1">
    <source>
        <dbReference type="ARBA" id="ARBA00004651"/>
    </source>
</evidence>
<keyword evidence="6 7" id="KW-0472">Membrane</keyword>
<evidence type="ECO:0000256" key="7">
    <source>
        <dbReference type="SAM" id="Phobius"/>
    </source>
</evidence>
<sequence length="787" mass="85081">MRSLDIKLMRDLWRMRGQALAIGLVIGAAMATFVMAMGVHHSLTQTRDAYYDRYRYADIFVNMTRAPRSVVERIAAIGGVARAEGRIEQFATLELPGRISPIRAKINSIGDGGASSLNRLVLIRGRGPDIQAAGEVVIDKAFADANSLTVGDRIGAIIYGSRSNLEVVGIGLAPDYIWSIAPGELVPDASRYGIFWMGEKALEAASNRTGAINALSLTLEHGASEAEVIRSVDAVVGQFGGTGAVGREDHLSNAFLTSELDQLEAMTRVIPPIFLLVSTFLVYVVLGRTIRTEREEIGLMKAFGYTNWAVGWHYLKFAFAIALIGIVMGSLAGWWMGRSMTGQYAEYYRFPFLIFQISPAVFAGGSLLSLASAGIGALGGVRSAVRLTPATAMSPPPPPVYHAGLVERLGDRAGLTAVGNMIVRHIARWPGRSAITSSGVAMSLGLLFAVIQFIDGSRAMLDNYFFRAQRQDISVTFIEPRNEKVLYDLAALPGVIRVEPARAVAVRMRHGAVAERVAIEAANNDDLLTARVDSDGFEVDLPAAGLMLSRPLAAKLRVSAGDNVEVELLGGRQTQTVMTVASIIDELIGTRAYAQESALSRLTRDGAPVGSANLLIDPLQRDEIITRLGEMPIVLGLTERDAAMELFEQIIEENIMSMMGFYIAFASAIAVGVVYNSARILFSERAHELATLRVLGYQRREVAIVLLGELALLVAIAVPLGCIAGYWLAQLMISMFSSDLFRLPFAPDRSSYGFAILVILAAAAATAMIVARRVTRLDMVRVLKARD</sequence>
<evidence type="ECO:0000256" key="4">
    <source>
        <dbReference type="ARBA" id="ARBA00022692"/>
    </source>
</evidence>
<evidence type="ECO:0000256" key="3">
    <source>
        <dbReference type="ARBA" id="ARBA00022475"/>
    </source>
</evidence>
<keyword evidence="4 7" id="KW-0812">Transmembrane</keyword>